<keyword evidence="2" id="KW-0472">Membrane</keyword>
<feature type="transmembrane region" description="Helical" evidence="2">
    <location>
        <begin position="181"/>
        <end position="201"/>
    </location>
</feature>
<dbReference type="AlphaFoldDB" id="A0A4Q9KKW7"/>
<feature type="transmembrane region" description="Helical" evidence="2">
    <location>
        <begin position="213"/>
        <end position="239"/>
    </location>
</feature>
<feature type="transmembrane region" description="Helical" evidence="2">
    <location>
        <begin position="58"/>
        <end position="83"/>
    </location>
</feature>
<gene>
    <name evidence="3" type="ORF">ET996_07595</name>
</gene>
<keyword evidence="4" id="KW-1185">Reference proteome</keyword>
<dbReference type="OrthoDB" id="4855643at2"/>
<dbReference type="RefSeq" id="WP_131171951.1">
    <property type="nucleotide sequence ID" value="NZ_FXTL01000006.1"/>
</dbReference>
<feature type="compositionally biased region" description="Gly residues" evidence="1">
    <location>
        <begin position="449"/>
        <end position="465"/>
    </location>
</feature>
<dbReference type="EMBL" id="SDMR01000007">
    <property type="protein sequence ID" value="TBT95113.1"/>
    <property type="molecule type" value="Genomic_DNA"/>
</dbReference>
<protein>
    <recommendedName>
        <fullName evidence="5">Conjugal transfer protein TrbL</fullName>
    </recommendedName>
</protein>
<feature type="transmembrane region" description="Helical" evidence="2">
    <location>
        <begin position="90"/>
        <end position="112"/>
    </location>
</feature>
<reference evidence="3 4" key="1">
    <citation type="submission" date="2019-01" db="EMBL/GenBank/DDBJ databases">
        <title>Lactibacter flavus gen. nov., sp. nov., a novel bacterium of the family Propionibacteriaceae isolated from raw milk and dairy products.</title>
        <authorList>
            <person name="Huptas C."/>
            <person name="Wenning M."/>
            <person name="Breitenwieser F."/>
            <person name="Doll E."/>
            <person name="Von Neubeck M."/>
            <person name="Busse H.-J."/>
            <person name="Scherer S."/>
        </authorList>
    </citation>
    <scope>NUCLEOTIDE SEQUENCE [LARGE SCALE GENOMIC DNA]</scope>
    <source>
        <strain evidence="3 4">DSM 22130</strain>
    </source>
</reference>
<organism evidence="3 4">
    <name type="scientific">Propioniciclava tarda</name>
    <dbReference type="NCBI Taxonomy" id="433330"/>
    <lineage>
        <taxon>Bacteria</taxon>
        <taxon>Bacillati</taxon>
        <taxon>Actinomycetota</taxon>
        <taxon>Actinomycetes</taxon>
        <taxon>Propionibacteriales</taxon>
        <taxon>Propionibacteriaceae</taxon>
        <taxon>Propioniciclava</taxon>
    </lineage>
</organism>
<sequence>MDPFGVLGSTAAKIGADILTAAMLSLWNAGLWILKVVLELEDHVLTPNLAEDGPLGRLYQTTFWLALALVGIFMVVQIIIALARRDGRTVGQLVVGVVQFGFVWFAWIGYGVTVVAACGGLTRALMDTLLQTTTWAGWTAWKPFTVTDITDTATAVILGLLGLLMWLAAIGHALVLLARTAALFVLAATSPIAASGLVVDFGRSWFWRSLRWFHAAALTPPLMVLCLGIGVQIASGVALGGESDALASIGSAFVGIVLICTSTFAPMALFKLFAFVDPGSTSGASLRAGLTAAGGISGLLSGGGTGTSAASSADASGRTAGEDGASATATGRFASAASALGPVGQAVAGGVRAMTTLGAMGATAGYDLTNSMGVGHNVYPPDSSRRAVKAQLGSDPNQRGTSPDAPQSGDGNTWATNPENTTTDPGQGGTSGGFNPAFQQPPGSPSSGTGPGGAGARAPGGGAAAGDGALAGEAAEAAVIAL</sequence>
<feature type="compositionally biased region" description="Polar residues" evidence="1">
    <location>
        <begin position="394"/>
        <end position="425"/>
    </location>
</feature>
<keyword evidence="2" id="KW-1133">Transmembrane helix</keyword>
<feature type="transmembrane region" description="Helical" evidence="2">
    <location>
        <begin position="153"/>
        <end position="175"/>
    </location>
</feature>
<feature type="transmembrane region" description="Helical" evidence="2">
    <location>
        <begin position="245"/>
        <end position="270"/>
    </location>
</feature>
<keyword evidence="2" id="KW-0812">Transmembrane</keyword>
<comment type="caution">
    <text evidence="3">The sequence shown here is derived from an EMBL/GenBank/DDBJ whole genome shotgun (WGS) entry which is preliminary data.</text>
</comment>
<proteinExistence type="predicted"/>
<evidence type="ECO:0008006" key="5">
    <source>
        <dbReference type="Google" id="ProtNLM"/>
    </source>
</evidence>
<evidence type="ECO:0000313" key="3">
    <source>
        <dbReference type="EMBL" id="TBT95113.1"/>
    </source>
</evidence>
<accession>A0A4Q9KKW7</accession>
<dbReference type="Proteomes" id="UP000291933">
    <property type="component" value="Unassembled WGS sequence"/>
</dbReference>
<name>A0A4Q9KKW7_PROTD</name>
<evidence type="ECO:0000256" key="2">
    <source>
        <dbReference type="SAM" id="Phobius"/>
    </source>
</evidence>
<feature type="region of interest" description="Disordered" evidence="1">
    <location>
        <begin position="377"/>
        <end position="470"/>
    </location>
</feature>
<evidence type="ECO:0000313" key="4">
    <source>
        <dbReference type="Proteomes" id="UP000291933"/>
    </source>
</evidence>
<evidence type="ECO:0000256" key="1">
    <source>
        <dbReference type="SAM" id="MobiDB-lite"/>
    </source>
</evidence>